<keyword evidence="2" id="KW-1185">Reference proteome</keyword>
<dbReference type="EMBL" id="FODS01000031">
    <property type="protein sequence ID" value="SEP16441.1"/>
    <property type="molecule type" value="Genomic_DNA"/>
</dbReference>
<organism evidence="1 2">
    <name type="scientific">Salinihabitans flavidus</name>
    <dbReference type="NCBI Taxonomy" id="569882"/>
    <lineage>
        <taxon>Bacteria</taxon>
        <taxon>Pseudomonadati</taxon>
        <taxon>Pseudomonadota</taxon>
        <taxon>Alphaproteobacteria</taxon>
        <taxon>Rhodobacterales</taxon>
        <taxon>Roseobacteraceae</taxon>
        <taxon>Salinihabitans</taxon>
    </lineage>
</organism>
<evidence type="ECO:0000313" key="1">
    <source>
        <dbReference type="EMBL" id="SEP16441.1"/>
    </source>
</evidence>
<evidence type="ECO:0000313" key="2">
    <source>
        <dbReference type="Proteomes" id="UP000198893"/>
    </source>
</evidence>
<protein>
    <submittedName>
        <fullName evidence="1">Uncharacterized protein</fullName>
    </submittedName>
</protein>
<reference evidence="1 2" key="1">
    <citation type="submission" date="2016-10" db="EMBL/GenBank/DDBJ databases">
        <authorList>
            <person name="de Groot N.N."/>
        </authorList>
    </citation>
    <scope>NUCLEOTIDE SEQUENCE [LARGE SCALE GENOMIC DNA]</scope>
    <source>
        <strain evidence="1 2">DSM 27842</strain>
    </source>
</reference>
<accession>A0A1H8VM16</accession>
<dbReference type="Proteomes" id="UP000198893">
    <property type="component" value="Unassembled WGS sequence"/>
</dbReference>
<name>A0A1H8VM16_9RHOB</name>
<dbReference type="RefSeq" id="WP_093120319.1">
    <property type="nucleotide sequence ID" value="NZ_FODS01000031.1"/>
</dbReference>
<gene>
    <name evidence="1" type="ORF">SAMN04490248_1313</name>
</gene>
<dbReference type="AlphaFoldDB" id="A0A1H8VM16"/>
<sequence length="153" mass="17097">MTEYTAQIAMSVRTYGTVSIEAPSFEEARKQATAEYIADYFEVHGSGSDDFDFVHPTDIYVMELEGDDTTEEFTDWNVAPGHWEDPTASNQAAIQDAGVWTLTDRLAQHKADMRAKGWLLPGEDEIPQGVSVRICSPAFLVWVKPICEKEHAP</sequence>
<proteinExistence type="predicted"/>